<evidence type="ECO:0000313" key="2">
    <source>
        <dbReference type="Proteomes" id="UP001236369"/>
    </source>
</evidence>
<organism evidence="1 2">
    <name type="scientific">Methylobacterium persicinum</name>
    <dbReference type="NCBI Taxonomy" id="374426"/>
    <lineage>
        <taxon>Bacteria</taxon>
        <taxon>Pseudomonadati</taxon>
        <taxon>Pseudomonadota</taxon>
        <taxon>Alphaproteobacteria</taxon>
        <taxon>Hyphomicrobiales</taxon>
        <taxon>Methylobacteriaceae</taxon>
        <taxon>Methylobacterium</taxon>
    </lineage>
</organism>
<keyword evidence="2" id="KW-1185">Reference proteome</keyword>
<evidence type="ECO:0008006" key="3">
    <source>
        <dbReference type="Google" id="ProtNLM"/>
    </source>
</evidence>
<sequence>MRNKVCTDEAPLCLRGRPLAALRAVAGAPAGLRLQAYPSVMPLLVQLGVVEARPMRAGGAERLWFLTPLGRRTAMMHGRDEA</sequence>
<dbReference type="EMBL" id="JAUSVV010000021">
    <property type="protein sequence ID" value="MDQ0445147.1"/>
    <property type="molecule type" value="Genomic_DNA"/>
</dbReference>
<protein>
    <recommendedName>
        <fullName evidence="3">ArsR family transcriptional regulator</fullName>
    </recommendedName>
</protein>
<evidence type="ECO:0000313" key="1">
    <source>
        <dbReference type="EMBL" id="MDQ0445147.1"/>
    </source>
</evidence>
<proteinExistence type="predicted"/>
<dbReference type="RefSeq" id="WP_238249526.1">
    <property type="nucleotide sequence ID" value="NZ_BPQX01000032.1"/>
</dbReference>
<reference evidence="1 2" key="1">
    <citation type="submission" date="2023-07" db="EMBL/GenBank/DDBJ databases">
        <title>Genomic Encyclopedia of Type Strains, Phase IV (KMG-IV): sequencing the most valuable type-strain genomes for metagenomic binning, comparative biology and taxonomic classification.</title>
        <authorList>
            <person name="Goeker M."/>
        </authorList>
    </citation>
    <scope>NUCLEOTIDE SEQUENCE [LARGE SCALE GENOMIC DNA]</scope>
    <source>
        <strain evidence="1 2">DSM 19562</strain>
    </source>
</reference>
<comment type="caution">
    <text evidence="1">The sequence shown here is derived from an EMBL/GenBank/DDBJ whole genome shotgun (WGS) entry which is preliminary data.</text>
</comment>
<accession>A0ABU0HS32</accession>
<name>A0ABU0HS32_9HYPH</name>
<gene>
    <name evidence="1" type="ORF">QO016_004674</name>
</gene>
<dbReference type="Proteomes" id="UP001236369">
    <property type="component" value="Unassembled WGS sequence"/>
</dbReference>